<proteinExistence type="predicted"/>
<feature type="transmembrane region" description="Helical" evidence="6">
    <location>
        <begin position="260"/>
        <end position="282"/>
    </location>
</feature>
<protein>
    <submittedName>
        <fullName evidence="7">Branched-chain amino acid ABC transporter permease</fullName>
    </submittedName>
</protein>
<evidence type="ECO:0000256" key="6">
    <source>
        <dbReference type="SAM" id="Phobius"/>
    </source>
</evidence>
<feature type="transmembrane region" description="Helical" evidence="6">
    <location>
        <begin position="110"/>
        <end position="131"/>
    </location>
</feature>
<dbReference type="PANTHER" id="PTHR30482">
    <property type="entry name" value="HIGH-AFFINITY BRANCHED-CHAIN AMINO ACID TRANSPORT SYSTEM PERMEASE"/>
    <property type="match status" value="1"/>
</dbReference>
<evidence type="ECO:0000256" key="3">
    <source>
        <dbReference type="ARBA" id="ARBA00022692"/>
    </source>
</evidence>
<evidence type="ECO:0000313" key="8">
    <source>
        <dbReference type="Proteomes" id="UP000813672"/>
    </source>
</evidence>
<feature type="transmembrane region" description="Helical" evidence="6">
    <location>
        <begin position="227"/>
        <end position="254"/>
    </location>
</feature>
<dbReference type="Proteomes" id="UP000813672">
    <property type="component" value="Unassembled WGS sequence"/>
</dbReference>
<evidence type="ECO:0000313" key="7">
    <source>
        <dbReference type="EMBL" id="MCE8539962.1"/>
    </source>
</evidence>
<feature type="transmembrane region" description="Helical" evidence="6">
    <location>
        <begin position="137"/>
        <end position="154"/>
    </location>
</feature>
<dbReference type="EMBL" id="JAGQAF010000018">
    <property type="protein sequence ID" value="MCE8539962.1"/>
    <property type="molecule type" value="Genomic_DNA"/>
</dbReference>
<name>A0A9Q3WRL6_9RHOB</name>
<keyword evidence="2" id="KW-1003">Cell membrane</keyword>
<accession>A0A9Q3WRL6</accession>
<keyword evidence="5 6" id="KW-0472">Membrane</keyword>
<dbReference type="PANTHER" id="PTHR30482:SF17">
    <property type="entry name" value="ABC TRANSPORTER ATP-BINDING PROTEIN"/>
    <property type="match status" value="1"/>
</dbReference>
<reference evidence="7" key="1">
    <citation type="journal article" date="2021" name="Environ. Microbiol.">
        <title>Cryptic niche differentiation of novel sediment ecotypes of Rugeria pomeroyi correlates with nitrate respiration.</title>
        <authorList>
            <person name="Lin X."/>
            <person name="McNichol J."/>
            <person name="Chu X."/>
            <person name="Qian Y."/>
            <person name="Luo H."/>
        </authorList>
    </citation>
    <scope>NUCLEOTIDE SEQUENCE</scope>
    <source>
        <strain evidence="7">SZCCDBB064</strain>
    </source>
</reference>
<comment type="caution">
    <text evidence="7">The sequence shown here is derived from an EMBL/GenBank/DDBJ whole genome shotgun (WGS) entry which is preliminary data.</text>
</comment>
<gene>
    <name evidence="7" type="ORF">KBY27_21075</name>
</gene>
<feature type="transmembrane region" description="Helical" evidence="6">
    <location>
        <begin position="289"/>
        <end position="306"/>
    </location>
</feature>
<dbReference type="AlphaFoldDB" id="A0A9Q3WRL6"/>
<sequence>MSSNLRPDTLANPQAPRWWLWIVDRVAAVPGRSWAVLLILLVMPLVANDFFLFQIFGWSFILGIVALSLMFLAGYGGMVSLIQMSVAGLAGYMVALFGESGTAISLGLPWWFVLPVAIAIATLFGALVGLLAVRTEGIYTIMITLAMASAFYYFTRQNYTIFNGYTGFNLVLPPALFGVDWRQPVAFYYLTLGIAGLCYLLVAYVSRAPFGLALQGVRDNPRRMAALGFNVTAHRVAAYAFASVLASIGGILLVWQNAQIAPGTAGIHATFDILIIAVIGGLSRPSGPFLGAFLFVLLATFAPDLLRAIGASGERYKMLIGAIFLIVVFASPDGILGLWERWRARMARDDMMRGQGGRNNE</sequence>
<evidence type="ECO:0000256" key="2">
    <source>
        <dbReference type="ARBA" id="ARBA00022475"/>
    </source>
</evidence>
<feature type="transmembrane region" description="Helical" evidence="6">
    <location>
        <begin position="185"/>
        <end position="206"/>
    </location>
</feature>
<dbReference type="RefSeq" id="WP_234145654.1">
    <property type="nucleotide sequence ID" value="NZ_JAGQAF010000018.1"/>
</dbReference>
<dbReference type="GO" id="GO:0005886">
    <property type="term" value="C:plasma membrane"/>
    <property type="evidence" value="ECO:0007669"/>
    <property type="project" value="UniProtKB-SubCell"/>
</dbReference>
<keyword evidence="3 6" id="KW-0812">Transmembrane</keyword>
<dbReference type="CDD" id="cd06581">
    <property type="entry name" value="TM_PBP1_LivM_like"/>
    <property type="match status" value="1"/>
</dbReference>
<feature type="transmembrane region" description="Helical" evidence="6">
    <location>
        <begin position="161"/>
        <end position="179"/>
    </location>
</feature>
<feature type="transmembrane region" description="Helical" evidence="6">
    <location>
        <begin position="318"/>
        <end position="339"/>
    </location>
</feature>
<evidence type="ECO:0000256" key="5">
    <source>
        <dbReference type="ARBA" id="ARBA00023136"/>
    </source>
</evidence>
<feature type="transmembrane region" description="Helical" evidence="6">
    <location>
        <begin position="78"/>
        <end position="98"/>
    </location>
</feature>
<dbReference type="Pfam" id="PF02653">
    <property type="entry name" value="BPD_transp_2"/>
    <property type="match status" value="1"/>
</dbReference>
<evidence type="ECO:0000256" key="1">
    <source>
        <dbReference type="ARBA" id="ARBA00004651"/>
    </source>
</evidence>
<dbReference type="InterPro" id="IPR043428">
    <property type="entry name" value="LivM-like"/>
</dbReference>
<keyword evidence="4 6" id="KW-1133">Transmembrane helix</keyword>
<feature type="transmembrane region" description="Helical" evidence="6">
    <location>
        <begin position="50"/>
        <end position="72"/>
    </location>
</feature>
<dbReference type="GO" id="GO:0015658">
    <property type="term" value="F:branched-chain amino acid transmembrane transporter activity"/>
    <property type="evidence" value="ECO:0007669"/>
    <property type="project" value="InterPro"/>
</dbReference>
<organism evidence="7 8">
    <name type="scientific">Ruegeria pomeroyi</name>
    <dbReference type="NCBI Taxonomy" id="89184"/>
    <lineage>
        <taxon>Bacteria</taxon>
        <taxon>Pseudomonadati</taxon>
        <taxon>Pseudomonadota</taxon>
        <taxon>Alphaproteobacteria</taxon>
        <taxon>Rhodobacterales</taxon>
        <taxon>Roseobacteraceae</taxon>
        <taxon>Ruegeria</taxon>
    </lineage>
</organism>
<dbReference type="InterPro" id="IPR001851">
    <property type="entry name" value="ABC_transp_permease"/>
</dbReference>
<comment type="subcellular location">
    <subcellularLocation>
        <location evidence="1">Cell membrane</location>
        <topology evidence="1">Multi-pass membrane protein</topology>
    </subcellularLocation>
</comment>
<evidence type="ECO:0000256" key="4">
    <source>
        <dbReference type="ARBA" id="ARBA00022989"/>
    </source>
</evidence>